<dbReference type="EMBL" id="DVNJ01000020">
    <property type="protein sequence ID" value="HIU62926.1"/>
    <property type="molecule type" value="Genomic_DNA"/>
</dbReference>
<reference evidence="2" key="1">
    <citation type="submission" date="2020-10" db="EMBL/GenBank/DDBJ databases">
        <authorList>
            <person name="Gilroy R."/>
        </authorList>
    </citation>
    <scope>NUCLEOTIDE SEQUENCE</scope>
    <source>
        <strain evidence="2">9366</strain>
    </source>
</reference>
<accession>A0A9D1MML5</accession>
<keyword evidence="1" id="KW-0812">Transmembrane</keyword>
<dbReference type="AlphaFoldDB" id="A0A9D1MML5"/>
<sequence>MKKRYFYRQSIIFHLIAALMIIIVAAALVVNVLKLAEVGSMRSYNHPLDITACVILPLIAACAAAFVWGSGYTFGKNALFVNIGFAVKKIPYDRILKLRSDEKRSALALYYALTVTENGAPAVRGEMIRIDPELFDEFAKTATSLAKKAEYEIVGEEEE</sequence>
<proteinExistence type="predicted"/>
<evidence type="ECO:0000313" key="2">
    <source>
        <dbReference type="EMBL" id="HIU62926.1"/>
    </source>
</evidence>
<keyword evidence="1" id="KW-1133">Transmembrane helix</keyword>
<evidence type="ECO:0000313" key="3">
    <source>
        <dbReference type="Proteomes" id="UP000824145"/>
    </source>
</evidence>
<gene>
    <name evidence="2" type="ORF">IAB07_04055</name>
</gene>
<reference evidence="2" key="2">
    <citation type="journal article" date="2021" name="PeerJ">
        <title>Extensive microbial diversity within the chicken gut microbiome revealed by metagenomics and culture.</title>
        <authorList>
            <person name="Gilroy R."/>
            <person name="Ravi A."/>
            <person name="Getino M."/>
            <person name="Pursley I."/>
            <person name="Horton D.L."/>
            <person name="Alikhan N.F."/>
            <person name="Baker D."/>
            <person name="Gharbi K."/>
            <person name="Hall N."/>
            <person name="Watson M."/>
            <person name="Adriaenssens E.M."/>
            <person name="Foster-Nyarko E."/>
            <person name="Jarju S."/>
            <person name="Secka A."/>
            <person name="Antonio M."/>
            <person name="Oren A."/>
            <person name="Chaudhuri R.R."/>
            <person name="La Ragione R."/>
            <person name="Hildebrand F."/>
            <person name="Pallen M.J."/>
        </authorList>
    </citation>
    <scope>NUCLEOTIDE SEQUENCE</scope>
    <source>
        <strain evidence="2">9366</strain>
    </source>
</reference>
<feature type="transmembrane region" description="Helical" evidence="1">
    <location>
        <begin position="12"/>
        <end position="36"/>
    </location>
</feature>
<name>A0A9D1MML5_9FIRM</name>
<comment type="caution">
    <text evidence="2">The sequence shown here is derived from an EMBL/GenBank/DDBJ whole genome shotgun (WGS) entry which is preliminary data.</text>
</comment>
<dbReference type="Proteomes" id="UP000824145">
    <property type="component" value="Unassembled WGS sequence"/>
</dbReference>
<protein>
    <submittedName>
        <fullName evidence="2">Uncharacterized protein</fullName>
    </submittedName>
</protein>
<evidence type="ECO:0000256" key="1">
    <source>
        <dbReference type="SAM" id="Phobius"/>
    </source>
</evidence>
<organism evidence="2 3">
    <name type="scientific">Candidatus Caccalectryoclostridium excrementigallinarum</name>
    <dbReference type="NCBI Taxonomy" id="2840710"/>
    <lineage>
        <taxon>Bacteria</taxon>
        <taxon>Bacillati</taxon>
        <taxon>Bacillota</taxon>
        <taxon>Clostridia</taxon>
        <taxon>Christensenellales</taxon>
        <taxon>Christensenellaceae</taxon>
        <taxon>Christensenellaceae incertae sedis</taxon>
        <taxon>Candidatus Caccalectryoclostridium</taxon>
    </lineage>
</organism>
<feature type="transmembrane region" description="Helical" evidence="1">
    <location>
        <begin position="48"/>
        <end position="68"/>
    </location>
</feature>
<keyword evidence="1" id="KW-0472">Membrane</keyword>